<feature type="transmembrane region" description="Helical" evidence="9">
    <location>
        <begin position="6"/>
        <end position="27"/>
    </location>
</feature>
<dbReference type="GO" id="GO:0016682">
    <property type="term" value="F:oxidoreductase activity, acting on diphenols and related substances as donors, oxygen as acceptor"/>
    <property type="evidence" value="ECO:0007669"/>
    <property type="project" value="UniProtKB-UniRule"/>
</dbReference>
<evidence type="ECO:0000256" key="5">
    <source>
        <dbReference type="ARBA" id="ARBA00022692"/>
    </source>
</evidence>
<dbReference type="GO" id="GO:0005886">
    <property type="term" value="C:plasma membrane"/>
    <property type="evidence" value="ECO:0007669"/>
    <property type="project" value="UniProtKB-SubCell"/>
</dbReference>
<evidence type="ECO:0000256" key="3">
    <source>
        <dbReference type="ARBA" id="ARBA00008079"/>
    </source>
</evidence>
<organism evidence="12 14">
    <name type="scientific">Mammaliicoccus sciuri</name>
    <name type="common">Staphylococcus sciuri</name>
    <dbReference type="NCBI Taxonomy" id="1296"/>
    <lineage>
        <taxon>Bacteria</taxon>
        <taxon>Bacillati</taxon>
        <taxon>Bacillota</taxon>
        <taxon>Bacilli</taxon>
        <taxon>Bacillales</taxon>
        <taxon>Staphylococcaceae</taxon>
        <taxon>Mammaliicoccus</taxon>
    </lineage>
</organism>
<accession>A0A657XNT4</accession>
<dbReference type="GO" id="GO:0015078">
    <property type="term" value="F:proton transmembrane transporter activity"/>
    <property type="evidence" value="ECO:0007669"/>
    <property type="project" value="TreeGrafter"/>
</dbReference>
<dbReference type="GO" id="GO:0042773">
    <property type="term" value="P:ATP synthesis coupled electron transport"/>
    <property type="evidence" value="ECO:0007669"/>
    <property type="project" value="UniProtKB-UniRule"/>
</dbReference>
<evidence type="ECO:0000256" key="7">
    <source>
        <dbReference type="ARBA" id="ARBA00023002"/>
    </source>
</evidence>
<reference evidence="13" key="1">
    <citation type="submission" date="2017-06" db="EMBL/GenBank/DDBJ databases">
        <title>FDA dAtabase for Regulatory Grade micrObial Sequences (FDA-ARGOS): Supporting development and validation of Infectious Disease Dx tests.</title>
        <authorList>
            <person name="Goldberg B."/>
            <person name="Campos J."/>
            <person name="Tallon L."/>
            <person name="Sadzewicz L."/>
            <person name="Sengamalay N."/>
            <person name="Ott S."/>
            <person name="Godinez A."/>
            <person name="Nagaraj S."/>
            <person name="Vavikolanu K."/>
            <person name="Nadendla S."/>
            <person name="George J."/>
            <person name="Geyer C."/>
            <person name="Sichtig H."/>
        </authorList>
    </citation>
    <scope>NUCLEOTIDE SEQUENCE [LARGE SCALE GENOMIC DNA]</scope>
    <source>
        <strain evidence="13">FDAARGOS_285</strain>
    </source>
</reference>
<evidence type="ECO:0000313" key="13">
    <source>
        <dbReference type="Proteomes" id="UP000197058"/>
    </source>
</evidence>
<evidence type="ECO:0000256" key="9">
    <source>
        <dbReference type="RuleBase" id="RU367153"/>
    </source>
</evidence>
<dbReference type="eggNOG" id="COG3125">
    <property type="taxonomic scope" value="Bacteria"/>
</dbReference>
<comment type="catalytic activity">
    <reaction evidence="1 9">
        <text>2 a quinol + O2 = 2 a quinone + 2 H2O</text>
        <dbReference type="Rhea" id="RHEA:55376"/>
        <dbReference type="ChEBI" id="CHEBI:15377"/>
        <dbReference type="ChEBI" id="CHEBI:15379"/>
        <dbReference type="ChEBI" id="CHEBI:24646"/>
        <dbReference type="ChEBI" id="CHEBI:132124"/>
    </reaction>
</comment>
<dbReference type="GO" id="GO:0015990">
    <property type="term" value="P:electron transport coupled proton transport"/>
    <property type="evidence" value="ECO:0007669"/>
    <property type="project" value="TreeGrafter"/>
</dbReference>
<evidence type="ECO:0000313" key="12">
    <source>
        <dbReference type="EMBL" id="RTX71143.1"/>
    </source>
</evidence>
<dbReference type="InterPro" id="IPR050968">
    <property type="entry name" value="Cytochrome_c_oxidase_bac_sub4"/>
</dbReference>
<dbReference type="GeneID" id="48593345"/>
<keyword evidence="15" id="KW-1185">Reference proteome</keyword>
<dbReference type="EMBL" id="CP022046">
    <property type="protein sequence ID" value="ASE34577.1"/>
    <property type="molecule type" value="Genomic_DNA"/>
</dbReference>
<proteinExistence type="inferred from homology"/>
<name>A0A1X0TY91_MAMSC</name>
<reference evidence="11" key="4">
    <citation type="submission" date="2022-09" db="EMBL/GenBank/DDBJ databases">
        <authorList>
            <person name="De Moura G.S."/>
            <person name="Carvalho E."/>
            <person name="Ramos Sanchez E.M."/>
            <person name="Sellera F.P."/>
            <person name="Marques M.F.S."/>
            <person name="Heinemann M.B."/>
            <person name="De Vliegher S."/>
            <person name="Souza F.N."/>
            <person name="Mota R.A."/>
        </authorList>
    </citation>
    <scope>NUCLEOTIDE SEQUENCE</scope>
    <source>
        <strain evidence="11">BR656</strain>
    </source>
</reference>
<dbReference type="InterPro" id="IPR005171">
    <property type="entry name" value="Cyt_c_oxidase_su4_prok"/>
</dbReference>
<dbReference type="KEGG" id="sscu:CEP64_08260"/>
<comment type="function">
    <text evidence="9">Catalyzes quinol oxidation with the concomitant reduction of oxygen to water.</text>
</comment>
<keyword evidence="7 9" id="KW-0560">Oxidoreductase</keyword>
<dbReference type="Proteomes" id="UP000197058">
    <property type="component" value="Chromosome"/>
</dbReference>
<dbReference type="Proteomes" id="UP001176210">
    <property type="component" value="Unassembled WGS sequence"/>
</dbReference>
<keyword evidence="6 9" id="KW-1133">Transmembrane helix</keyword>
<evidence type="ECO:0000256" key="2">
    <source>
        <dbReference type="ARBA" id="ARBA00004651"/>
    </source>
</evidence>
<protein>
    <recommendedName>
        <fullName evidence="9">Quinol oxidase subunit 4</fullName>
        <ecNumber evidence="9">1.10.3.-</ecNumber>
    </recommendedName>
</protein>
<evidence type="ECO:0000256" key="4">
    <source>
        <dbReference type="ARBA" id="ARBA00022475"/>
    </source>
</evidence>
<sequence length="97" mass="10643">MNKTVVTHTVGLIFSIVLTLVAVYVMLYTGMSLQVRTSIIIGFAFLQALVQLLMFMHLTEGPDGRATAFKVLFAVIITLLVIIGTYWVMVGGHSAHM</sequence>
<evidence type="ECO:0000313" key="10">
    <source>
        <dbReference type="EMBL" id="ASE34577.1"/>
    </source>
</evidence>
<dbReference type="EC" id="1.10.3.-" evidence="9"/>
<dbReference type="GO" id="GO:0009486">
    <property type="term" value="F:cytochrome bo3 ubiquinol oxidase activity"/>
    <property type="evidence" value="ECO:0007669"/>
    <property type="project" value="TreeGrafter"/>
</dbReference>
<dbReference type="EMBL" id="RXWV01000075">
    <property type="protein sequence ID" value="RTX71143.1"/>
    <property type="molecule type" value="Genomic_DNA"/>
</dbReference>
<dbReference type="RefSeq" id="WP_025905215.1">
    <property type="nucleotide sequence ID" value="NZ_CAJVGN010000001.1"/>
</dbReference>
<dbReference type="AlphaFoldDB" id="A0A1X0TY91"/>
<dbReference type="PANTHER" id="PTHR36835">
    <property type="entry name" value="CYTOCHROME BO(3) UBIQUINOL OXIDASE SUBUNIT 4"/>
    <property type="match status" value="1"/>
</dbReference>
<dbReference type="GO" id="GO:0009319">
    <property type="term" value="C:cytochrome o ubiquinol oxidase complex"/>
    <property type="evidence" value="ECO:0007669"/>
    <property type="project" value="TreeGrafter"/>
</dbReference>
<evidence type="ECO:0000313" key="14">
    <source>
        <dbReference type="Proteomes" id="UP000274792"/>
    </source>
</evidence>
<feature type="transmembrane region" description="Helical" evidence="9">
    <location>
        <begin position="71"/>
        <end position="90"/>
    </location>
</feature>
<comment type="subcellular location">
    <subcellularLocation>
        <location evidence="2 9">Cell membrane</location>
        <topology evidence="2 9">Multi-pass membrane protein</topology>
    </subcellularLocation>
</comment>
<reference evidence="12 14" key="3">
    <citation type="submission" date="2018-10" db="EMBL/GenBank/DDBJ databases">
        <title>A collection Staphylococci species genome sequencing.</title>
        <authorList>
            <person name="Cole K."/>
        </authorList>
    </citation>
    <scope>NUCLEOTIDE SEQUENCE [LARGE SCALE GENOMIC DNA]</scope>
    <source>
        <strain evidence="12">CCUG 37923</strain>
        <strain evidence="14">NCTC 12218</strain>
    </source>
</reference>
<dbReference type="NCBIfam" id="TIGR02901">
    <property type="entry name" value="QoxD"/>
    <property type="match status" value="1"/>
</dbReference>
<dbReference type="EMBL" id="JAPNQM010000001">
    <property type="protein sequence ID" value="MDL0116016.1"/>
    <property type="molecule type" value="Genomic_DNA"/>
</dbReference>
<comment type="similarity">
    <text evidence="3 9">Belongs to the cytochrome c oxidase bacterial subunit 4 family.</text>
</comment>
<evidence type="ECO:0000313" key="11">
    <source>
        <dbReference type="EMBL" id="MDL0116016.1"/>
    </source>
</evidence>
<evidence type="ECO:0000313" key="15">
    <source>
        <dbReference type="Proteomes" id="UP001176210"/>
    </source>
</evidence>
<dbReference type="PANTHER" id="PTHR36835:SF1">
    <property type="entry name" value="CYTOCHROME BO(3) UBIQUINOL OXIDASE SUBUNIT 4"/>
    <property type="match status" value="1"/>
</dbReference>
<reference evidence="10" key="2">
    <citation type="submission" date="2017-12" db="EMBL/GenBank/DDBJ databases">
        <title>FDA dAtabase for Regulatory Grade micrObial Sequences (FDA-ARGOS): Supporting development and validation of Infectious Disease Dx tests.</title>
        <authorList>
            <person name="Campos J."/>
            <person name="Goldberg B."/>
            <person name="Tallon L."/>
            <person name="Sadzewicz L."/>
            <person name="Sengamalay N."/>
            <person name="Ott S."/>
            <person name="Godinez A."/>
            <person name="Nagaraj S."/>
            <person name="Vavikolanu K."/>
            <person name="Vyas G."/>
            <person name="Nadendla S."/>
            <person name="Aluvathingal J."/>
            <person name="Geyer C."/>
            <person name="Nandy P."/>
            <person name="Hobson J."/>
            <person name="Sichtig H."/>
        </authorList>
    </citation>
    <scope>NUCLEOTIDE SEQUENCE</scope>
    <source>
        <strain evidence="10">FDAARGOS_285</strain>
    </source>
</reference>
<dbReference type="Proteomes" id="UP000274792">
    <property type="component" value="Unassembled WGS sequence"/>
</dbReference>
<evidence type="ECO:0000256" key="8">
    <source>
        <dbReference type="ARBA" id="ARBA00023136"/>
    </source>
</evidence>
<dbReference type="InterPro" id="IPR014250">
    <property type="entry name" value="QoxD"/>
</dbReference>
<dbReference type="GO" id="GO:0019646">
    <property type="term" value="P:aerobic electron transport chain"/>
    <property type="evidence" value="ECO:0007669"/>
    <property type="project" value="TreeGrafter"/>
</dbReference>
<accession>A0A1X0TY91</accession>
<evidence type="ECO:0000256" key="6">
    <source>
        <dbReference type="ARBA" id="ARBA00022989"/>
    </source>
</evidence>
<keyword evidence="4 9" id="KW-1003">Cell membrane</keyword>
<keyword evidence="5 9" id="KW-0812">Transmembrane</keyword>
<gene>
    <name evidence="12" type="primary">qoxD</name>
    <name evidence="12" type="ORF">CD117_12660</name>
    <name evidence="10" type="ORF">CEP64_08260</name>
    <name evidence="11" type="ORF">OWO77_03430</name>
</gene>
<evidence type="ECO:0000256" key="1">
    <source>
        <dbReference type="ARBA" id="ARBA00000725"/>
    </source>
</evidence>
<keyword evidence="8 9" id="KW-0472">Membrane</keyword>
<feature type="transmembrane region" description="Helical" evidence="9">
    <location>
        <begin position="39"/>
        <end position="59"/>
    </location>
</feature>
<reference evidence="11" key="5">
    <citation type="journal article" date="2023" name="Vet. Microbiol.">
        <title>Emergence of livestock-associated Mammaliicoccus sciuri ST71 co-harbouring mecA and mecC genes in Brazil.</title>
        <authorList>
            <person name="de Moura G.S."/>
            <person name="de Carvalho E."/>
            <person name="Ramos Sanchez E.M."/>
            <person name="Sellera F.P."/>
            <person name="Marques M.F.S."/>
            <person name="Heinemann M.B."/>
            <person name="De Vliegher S."/>
            <person name="Souza F.N."/>
            <person name="Mota R.A."/>
        </authorList>
    </citation>
    <scope>NUCLEOTIDE SEQUENCE</scope>
    <source>
        <strain evidence="11">BR656</strain>
    </source>
</reference>
<dbReference type="Pfam" id="PF03626">
    <property type="entry name" value="COX4_pro"/>
    <property type="match status" value="1"/>
</dbReference>